<protein>
    <recommendedName>
        <fullName evidence="1">TPR repeat domain-containing protein</fullName>
    </recommendedName>
</protein>
<name>A0A975L9V8_9ACTN</name>
<dbReference type="Pfam" id="PF23275">
    <property type="entry name" value="TPR_23"/>
    <property type="match status" value="1"/>
</dbReference>
<feature type="domain" description="TPR repeat" evidence="1">
    <location>
        <begin position="35"/>
        <end position="195"/>
    </location>
</feature>
<evidence type="ECO:0000313" key="3">
    <source>
        <dbReference type="Proteomes" id="UP000682416"/>
    </source>
</evidence>
<keyword evidence="3" id="KW-1185">Reference proteome</keyword>
<evidence type="ECO:0000259" key="1">
    <source>
        <dbReference type="Pfam" id="PF23275"/>
    </source>
</evidence>
<reference evidence="2" key="1">
    <citation type="submission" date="2021-05" db="EMBL/GenBank/DDBJ databases">
        <authorList>
            <person name="Kaiqin L."/>
            <person name="Jian G."/>
        </authorList>
    </citation>
    <scope>NUCLEOTIDE SEQUENCE</scope>
    <source>
        <strain evidence="2">HDS5</strain>
    </source>
</reference>
<proteinExistence type="predicted"/>
<dbReference type="KEGG" id="nec:KGD82_01015"/>
<organism evidence="2 3">
    <name type="scientific">Nocardiopsis eucommiae</name>
    <dbReference type="NCBI Taxonomy" id="2831970"/>
    <lineage>
        <taxon>Bacteria</taxon>
        <taxon>Bacillati</taxon>
        <taxon>Actinomycetota</taxon>
        <taxon>Actinomycetes</taxon>
        <taxon>Streptosporangiales</taxon>
        <taxon>Nocardiopsidaceae</taxon>
        <taxon>Nocardiopsis</taxon>
    </lineage>
</organism>
<gene>
    <name evidence="2" type="ORF">KGD82_01015</name>
</gene>
<accession>A0A975L9V8</accession>
<evidence type="ECO:0000313" key="2">
    <source>
        <dbReference type="EMBL" id="QVJ01710.1"/>
    </source>
</evidence>
<dbReference type="EMBL" id="CP074402">
    <property type="protein sequence ID" value="QVJ01710.1"/>
    <property type="molecule type" value="Genomic_DNA"/>
</dbReference>
<dbReference type="Proteomes" id="UP000682416">
    <property type="component" value="Chromosome"/>
</dbReference>
<sequence>MDLHNDGLRGDPSTPQQQEIAAMLGMSIVALSHTSAGGGHDRLPESIRTVSNGVREGTGYFLGGPGNSNAGYGKWLEDAEGLTYLLDQARHPNGTPIQLGEETSLKITAAVSEVAGAIPTEHNRYDTSITYRPDEGEQTTMSRLLGFSTANEDANHTLLTNASEPNGRDAEQILTDLYTFDWNDDGRAVSGLTDWIANGETSADPQEPDRSREALVGLMDIVSSEIMQEKLEQTGQEVDDTMTVMDAEGETSTEEFSWKDVSIGHLNPELAGGFR</sequence>
<dbReference type="InterPro" id="IPR057037">
    <property type="entry name" value="TPR_rep_actino"/>
</dbReference>
<dbReference type="AlphaFoldDB" id="A0A975L9V8"/>